<proteinExistence type="predicted"/>
<organism evidence="2 3">
    <name type="scientific">Hyaloscypha variabilis (strain UAMH 11265 / GT02V1 / F)</name>
    <name type="common">Meliniomyces variabilis</name>
    <dbReference type="NCBI Taxonomy" id="1149755"/>
    <lineage>
        <taxon>Eukaryota</taxon>
        <taxon>Fungi</taxon>
        <taxon>Dikarya</taxon>
        <taxon>Ascomycota</taxon>
        <taxon>Pezizomycotina</taxon>
        <taxon>Leotiomycetes</taxon>
        <taxon>Helotiales</taxon>
        <taxon>Hyaloscyphaceae</taxon>
        <taxon>Hyaloscypha</taxon>
        <taxon>Hyaloscypha variabilis</taxon>
    </lineage>
</organism>
<dbReference type="Proteomes" id="UP000235786">
    <property type="component" value="Unassembled WGS sequence"/>
</dbReference>
<name>A0A2J6R4X1_HYAVF</name>
<evidence type="ECO:0000259" key="1">
    <source>
        <dbReference type="Pfam" id="PF20150"/>
    </source>
</evidence>
<feature type="domain" description="2EXR" evidence="1">
    <location>
        <begin position="25"/>
        <end position="117"/>
    </location>
</feature>
<dbReference type="OrthoDB" id="3513892at2759"/>
<keyword evidence="3" id="KW-1185">Reference proteome</keyword>
<dbReference type="AlphaFoldDB" id="A0A2J6R4X1"/>
<dbReference type="PANTHER" id="PTHR35910:SF6">
    <property type="entry name" value="2EXR DOMAIN-CONTAINING PROTEIN"/>
    <property type="match status" value="1"/>
</dbReference>
<evidence type="ECO:0000313" key="2">
    <source>
        <dbReference type="EMBL" id="PMD33571.1"/>
    </source>
</evidence>
<dbReference type="PANTHER" id="PTHR35910">
    <property type="entry name" value="2EXR DOMAIN-CONTAINING PROTEIN"/>
    <property type="match status" value="1"/>
</dbReference>
<dbReference type="Pfam" id="PF20150">
    <property type="entry name" value="2EXR"/>
    <property type="match status" value="1"/>
</dbReference>
<gene>
    <name evidence="2" type="ORF">L207DRAFT_571081</name>
</gene>
<protein>
    <recommendedName>
        <fullName evidence="1">2EXR domain-containing protein</fullName>
    </recommendedName>
</protein>
<dbReference type="InterPro" id="IPR045518">
    <property type="entry name" value="2EXR"/>
</dbReference>
<reference evidence="2 3" key="1">
    <citation type="submission" date="2016-04" db="EMBL/GenBank/DDBJ databases">
        <title>A degradative enzymes factory behind the ericoid mycorrhizal symbiosis.</title>
        <authorList>
            <consortium name="DOE Joint Genome Institute"/>
            <person name="Martino E."/>
            <person name="Morin E."/>
            <person name="Grelet G."/>
            <person name="Kuo A."/>
            <person name="Kohler A."/>
            <person name="Daghino S."/>
            <person name="Barry K."/>
            <person name="Choi C."/>
            <person name="Cichocki N."/>
            <person name="Clum A."/>
            <person name="Copeland A."/>
            <person name="Hainaut M."/>
            <person name="Haridas S."/>
            <person name="Labutti K."/>
            <person name="Lindquist E."/>
            <person name="Lipzen A."/>
            <person name="Khouja H.-R."/>
            <person name="Murat C."/>
            <person name="Ohm R."/>
            <person name="Olson A."/>
            <person name="Spatafora J."/>
            <person name="Veneault-Fourrey C."/>
            <person name="Henrissat B."/>
            <person name="Grigoriev I."/>
            <person name="Martin F."/>
            <person name="Perotto S."/>
        </authorList>
    </citation>
    <scope>NUCLEOTIDE SEQUENCE [LARGE SCALE GENOMIC DNA]</scope>
    <source>
        <strain evidence="2 3">F</strain>
    </source>
</reference>
<sequence length="248" mass="28325">MPPTKDEDLARPVISEDAKFESGAKLNLEIRLAIWGLVYTAACARIVEVQTSEHDHYSEPHSWCPRYSPSPPPLVVNICREAREEARRLARAAGHLLFTTTASNPPDIYFNPAIDTLYVPNDKNYWIRDWGPEGVLTQVKAEPRPQLLRSLAIELDPLTRGTTPYFLQRDIADFEGLEEVILIVKKAGKAELDWVKKLDRSLHVWLRDTRRLRERLGTGKSIRPPYLEECKVALKRGVQFEFINKALG</sequence>
<accession>A0A2J6R4X1</accession>
<evidence type="ECO:0000313" key="3">
    <source>
        <dbReference type="Proteomes" id="UP000235786"/>
    </source>
</evidence>
<dbReference type="EMBL" id="KZ613955">
    <property type="protein sequence ID" value="PMD33571.1"/>
    <property type="molecule type" value="Genomic_DNA"/>
</dbReference>